<feature type="region of interest" description="Disordered" evidence="2">
    <location>
        <begin position="184"/>
        <end position="222"/>
    </location>
</feature>
<feature type="compositionally biased region" description="Basic and acidic residues" evidence="2">
    <location>
        <begin position="2825"/>
        <end position="2838"/>
    </location>
</feature>
<dbReference type="Proteomes" id="UP000694541">
    <property type="component" value="Unplaced"/>
</dbReference>
<feature type="compositionally biased region" description="Low complexity" evidence="2">
    <location>
        <begin position="1271"/>
        <end position="1282"/>
    </location>
</feature>
<dbReference type="SUPFAM" id="SSF57667">
    <property type="entry name" value="beta-beta-alpha zinc fingers"/>
    <property type="match status" value="1"/>
</dbReference>
<evidence type="ECO:0000313" key="4">
    <source>
        <dbReference type="Ensembl" id="ENSANIP00000003736.1"/>
    </source>
</evidence>
<dbReference type="PANTHER" id="PTHR21465">
    <property type="entry name" value="ZINC FINGER PROTEIN 469"/>
    <property type="match status" value="1"/>
</dbReference>
<feature type="compositionally biased region" description="Basic and acidic residues" evidence="2">
    <location>
        <begin position="3011"/>
        <end position="3025"/>
    </location>
</feature>
<feature type="compositionally biased region" description="Polar residues" evidence="2">
    <location>
        <begin position="3069"/>
        <end position="3081"/>
    </location>
</feature>
<feature type="region of interest" description="Disordered" evidence="2">
    <location>
        <begin position="1980"/>
        <end position="2035"/>
    </location>
</feature>
<feature type="domain" description="C2H2-type" evidence="3">
    <location>
        <begin position="3682"/>
        <end position="3704"/>
    </location>
</feature>
<feature type="region of interest" description="Disordered" evidence="2">
    <location>
        <begin position="983"/>
        <end position="1135"/>
    </location>
</feature>
<sequence>MTGETQHVYTIGDTEAGPKDPDKEFGFEGCGEKDGKVLGGEGTSPFPGPKDKEPHSQREAVIRPQQAGKIDFKSLHRKPKFGNDGAWGEVKGGPQSPPGKGRARERSRRSGKGERGHHQLYRLSISGARPNPTIGIAYPQQKVTPPKKPEANRGPVAGSYRFHVPSIPQREAELRQEDLGFGRRFPDAAAGRTSANYTSQPAPPHGPKGQPPAAGIPLKSSGTNGQLHYLEFQANRTDSWPSPEKSFAGASYGISVQKPSSFPEGGKASAHGLGALPCQYPFQLLHDAGKEPYRSDAGSQEYLDVGIAAGQLAHGTFAFHSSSREWQEETLSGGSYETVSPEGRLYGLPAPPQPPPPPFLHPPPPPAPHHGPLPCCKGRSEHPADPNGALSSSGAIDQNPSTFQENQAVFPSSLHSPSMPKPVGKRQASAKDSVPSPRLLVQSSPLRRNMPPNSLSQVHFQSKAYCSSPAGSASAGSVPFETSIPTTAPTHPRLVQAWEGATKAFSPMDQNSAPYSNPVGNQFSFECQSGPEQRQHRQKNARMPWQQIHLTSAMPGQNRLELSRQITSQKLPFPLGTSEWQGTGKAQKGPPVSNSPGYHGKKLLSGESLGVQRGDPNSTGTFSFESGKEPGSPACDSRSKALFYSMGQAGPLPPPPPPSRSSSGSALVLPPSALVAASPCESPLPSPVPNPTCGSTCSSLSPMSSSPLNPGFEDSQMSGALTPSPFFQHPCHPKDGNKTFHPSDVLSSSSLHYHPPDSIKTFHFPPDALKDDNLLKCAPASPFHKPGVEVAKGCSDGLDGEQPPPPYSSHHLLASSLSSASLDQLDVLLTCKQCDQNYSNLSSFLQHRQFCASHPAPQGEGKDAPRAAEGRKALPPELPKPPSLGLSPDPQAHLLALNKSDDFLLDGESKSEGKEDALKGGLFNGLAASSLPLTASDLDIDDAKLDSLITEALNGLGYQSDNPEIDSSFIDVFADEELTGMKAAGGGMSHKAKEALASESKSKQAAAEEKAAGQPKAGCFYEDSHLGGEQAKRGAGKQHLHKGRAARRLAVQEPDPGAAGAQRTGRLRAGRKNSVPPANTSSKSTSSQKHPRKLSQEPPTKSEVGPGIATKSSKPPRFSMKEMKKRKPRSGTWSKELIHKIVQQKNKLHKLQVKSSKQAQFPQVTERLMPAAKEGRFREYDYVSDSDDDGAECSKVRGRKKRGTGFIGRTKYSFSKKRPGRSEAVKEKDPAWSYRRKRDSQKREAQEHSGVPSQKDAEKEDCAAKVRRRSSQSSTSSNHSGSVPNEVGTSPPHADGAGSGREKGSARRRRRSGSPARTPRTPLSLPEDRSPKKSQKSKENFPRGSRRFGSAKPLLAGSRTCLSTEPDVAATDHAKEELLAQPQERQFPSTAASGRSPVRVSCKEGAEEPKGAAKHRGEAGEPTLEAQDSAELTVVNQRHQFAPFTSDGLKYRAEELVAPSHGSNKAGPGNVSAPYSEAGIKYLKAHGLCDSQKDYPAPVAKDYPAPVAPYRGDAVGMMLAAKAPDPYVSSDNTFFDPKGLPSHYDENLFSKPPALGSSHMDDMYLCRDDINARPFEQKHATISPYATETPQGKVSSPLGFDSSSIFGELPVTEFDPPLYDSVSASKDGYVTTFTCPGNPPSKPLQFEQPYPPFMPEKDWSLMEEVAPMLPEDMTEFHSLSVEKPLAKKFPEEGPVPTSQLSLPLSDRITDYNVTFMNNISDDELEIKRLVTELESQLQTSKLGNEASVALQKPEQHVAAHLRGQAAEQFPPLPVEQETGHGKGLFLTDELGSSSLCVGERLGGEKPAVMSTRGDYERPREPWPCPVELGSLDTGMCTPAPLAVDPFCSKDSGEQLQEAAAAKERDPGKMEDGSPSKSLPGLRMPDQREASVYPDPVTKSPPVVTDSMSAKSLEAAEATKDPLPSQRGAKSFPVPGKADESLADAAELEKFDAHLPNCKPEFGFQQGPTPALDLAFSPQIKEVRDTEDRPLSKPESPKMAKSTMDFKGDGGGSALMEETEERKNPTTYPAPGPGDKASKQKVLLFDMLSLPKESDCSSQQTLASQETAANPLQQLQLFVARTVKSNEEELLMPCFPMLLAPSHPSATTRIQLEQKEESGSALEGENRTYCPAQGEGNVPIGANAESLAAPAKETVLFSGGCEQLESFAAMGSYRAKQSTFVKPELQNNVTELQHLANEHAEPNDINIRADGVSQERNDLSPLKNTAVTPLPGQGKKADQLMEEQEQDKNKATLAFKKHEQSHLSHSLLNKETLGSAVAERLEKNQVGQGAQPPHSASTSPTSPPAPSEEDLHQDQHLAPETKAGAISAKVPREGNGKKKSLNGCHYTGESPASLPLPTNFSPPRCLQSGGAEGGEVPGFGTQFSDEKKYSTSPLNTSSSFVVKRCPPEANSHRIHHPTVSPVEQGTWKRAPTFPLSLHHCGAMPMEAVEDGHRHLPDGILGNYVPPEREGTAIPCALLHTDGLVGSALEVDGPQKPHGKDCSLPCSPPFNQKGVGKEVPESTSAVLSSSHFKESQVCTITDTVINSIPPETQDYPTQPAMDLLPIREREVNLNQETKLESCSDDGNKHQSEAEALSNGFAVQQVPAAVSRGLTRIGDLGPAELNGHEFSEAAEVRLGLSKATESGGKSLKGQKSKSHGAGEAGSCVLNSMGQGEGNTPNSTPNPSQNELHKEKKPNGLPVTCDICSATFRSKPGLTRHKAVKHQVKNGGVPQPSKTPRSTLIPADKTSKAAQKVPRRSLKTSVKDKTCSSQMPTTNIDHVPKKICPDLEKEPSAQMQEVVSRVLSDLSVISFEMSQELHRTRVLQREMKAKGPRSETRGAGEAAAGKLDSGRQARKGEKGRRSQSKNPGEVNGSSEKKLNRKVRRRKAKVFPSRNEPNGPCELENAGPPAAVLSSSLPRIMEGLHEQGGCISTEEQNRSNSTQHSQEAQQSPCAAELAEDLGDRMVSSKEAVSKESVMGTVACPGEVEDPNGVEDTQACKKWVSGFVKQVEKGLGKVGEEPHRGADGAEEMDAETGDSPVAGSGTGNQSGAPQGPTAPAEGGLPLETCDSETTQKAPGQGSVQPLPGTSPPPAEPKQWAKADVPPGREHCVESTAVSDLQSLFDDDSTFSQLFPRDDQFVRRKCTRVYGKRSKKPKPVTEVNLQPAGAIDLFTIRLASDLSETSSFCVTREDPCEYETISVDDALMLNMCHGKAKSGDAAPSGSKSIAPRLDREKTDQGKEDIDLEDNMLTFLCQNSQVDNVPSLNLWGSLEKEGESFSAEDMFEPLMDLEDEHSLREASSEPPDLAEEPYDGKANEDSDSPEFHTIDIEMLNAKLKMRDMCFFGPCEDLPGHGEDSAVSFKPKLGQHSKHRSKLEDGKLGKNRSEITIKTKDKQYKCKVCFQWFLTLGELDFHKLSHNPSPPPTCYMCVQRKFSSREQLRDHLKEKHAKNKAGLWACGMCLKEISDVWMYNEHLREHATQFARKGQAQKSVMGLPACFGEDNAAVTHFLNTIMYRKPSRSSRHADPSSKHAVSRESKSPKELPLDQEAKVMKDPMESNVKVKPPAPSSSKASASPSPEHMAKSEGTPKSVPMHPDCKDPSRDCHHCGKQFPKPFKLQRHLVVHSLQKIYLCHKCPMFYQETKELRNHLSQEHGIVEEQEIKHTTLYACELCADVMHVIKKSFICSMCNYTFSKKEQYDRHMEKHLAGSNKTFKFRGVMRPGVASREGREKVKEDGSLREGMPPSKKRKVAHRGSSLPRSSPVHLDHVSDLQLVEAASPSLQTPTDSFSMAPAEPGAPQPSVKTEDLVGDFSDLLAEMEKSQFDTLPPPPCLSPSLPQATTSSPELGHIAALSIEELEKGAFDGKPLPFLDSHEFTIDLAGLACNQATDQKLSPPHLTEKHGYADARKRTSVGNKDEYIAGPLENPSAATDAVDGIPFLQLAKKVSEPPSPQAEAPPAKESHRWGNPSASDASWEGAPKATSPEAAHYPLPLKDKTASPTLNRAAKDSVLQKKTAGSQPGGEAAPSVESPGGSTEEGQQPISGREKAVPEAKDSSANTKDQGSNPSKSTGHQPRGEAASNTVRHGHVEPSKATGKLHPKRRKEHKSLSHRSSSGSRENMEGDGKKKKTRTPCPGRSESTGELKRADWSNAEASALSPGRRETHCNKLVPKPKTGTQLKKMVLDTYNQKKGELRHANGDVKRRKAILGKSLHQVLAKGPAPSPRGSLHSPRAARGAKPAGSASYRTAESQNNLLSQLFGQKLTSFKIPLRRDTSE</sequence>
<feature type="compositionally biased region" description="Basic and acidic residues" evidence="2">
    <location>
        <begin position="991"/>
        <end position="1011"/>
    </location>
</feature>
<feature type="region of interest" description="Disordered" evidence="2">
    <location>
        <begin position="1847"/>
        <end position="1936"/>
    </location>
</feature>
<feature type="compositionally biased region" description="Polar residues" evidence="2">
    <location>
        <begin position="2937"/>
        <end position="2951"/>
    </location>
</feature>
<feature type="compositionally biased region" description="Basic and acidic residues" evidence="2">
    <location>
        <begin position="1255"/>
        <end position="1264"/>
    </location>
</feature>
<organism evidence="4 5">
    <name type="scientific">Accipiter nisus</name>
    <name type="common">Eurasian sparrowhawk</name>
    <dbReference type="NCBI Taxonomy" id="211598"/>
    <lineage>
        <taxon>Eukaryota</taxon>
        <taxon>Metazoa</taxon>
        <taxon>Chordata</taxon>
        <taxon>Craniata</taxon>
        <taxon>Vertebrata</taxon>
        <taxon>Euteleostomi</taxon>
        <taxon>Archelosauria</taxon>
        <taxon>Archosauria</taxon>
        <taxon>Dinosauria</taxon>
        <taxon>Saurischia</taxon>
        <taxon>Theropoda</taxon>
        <taxon>Coelurosauria</taxon>
        <taxon>Aves</taxon>
        <taxon>Neognathae</taxon>
        <taxon>Neoaves</taxon>
        <taxon>Telluraves</taxon>
        <taxon>Accipitrimorphae</taxon>
        <taxon>Accipitriformes</taxon>
        <taxon>Accipitridae</taxon>
        <taxon>Accipitrinae</taxon>
        <taxon>Accipiter</taxon>
    </lineage>
</organism>
<feature type="compositionally biased region" description="Pro residues" evidence="2">
    <location>
        <begin position="201"/>
        <end position="210"/>
    </location>
</feature>
<feature type="compositionally biased region" description="Basic and acidic residues" evidence="2">
    <location>
        <begin position="1401"/>
        <end position="1419"/>
    </location>
</feature>
<feature type="compositionally biased region" description="Polar residues" evidence="2">
    <location>
        <begin position="3778"/>
        <end position="3787"/>
    </location>
</feature>
<feature type="region of interest" description="Disordered" evidence="2">
    <location>
        <begin position="3293"/>
        <end position="3323"/>
    </location>
</feature>
<feature type="compositionally biased region" description="Basic residues" evidence="2">
    <location>
        <begin position="1034"/>
        <end position="1047"/>
    </location>
</feature>
<dbReference type="PANTHER" id="PTHR21465:SF2">
    <property type="entry name" value="ZINC FINGER PROTEIN 469"/>
    <property type="match status" value="1"/>
</dbReference>
<feature type="compositionally biased region" description="Polar residues" evidence="2">
    <location>
        <begin position="329"/>
        <end position="338"/>
    </location>
</feature>
<feature type="compositionally biased region" description="Basic and acidic residues" evidence="2">
    <location>
        <begin position="3522"/>
        <end position="3555"/>
    </location>
</feature>
<feature type="region of interest" description="Disordered" evidence="2">
    <location>
        <begin position="2933"/>
        <end position="2953"/>
    </location>
</feature>
<keyword evidence="1" id="KW-0479">Metal-binding</keyword>
<feature type="compositionally biased region" description="Basic and acidic residues" evidence="2">
    <location>
        <begin position="860"/>
        <end position="874"/>
    </location>
</feature>
<feature type="compositionally biased region" description="Basic and acidic residues" evidence="2">
    <location>
        <begin position="3725"/>
        <end position="3737"/>
    </location>
</feature>
<feature type="compositionally biased region" description="Polar residues" evidence="2">
    <location>
        <begin position="2767"/>
        <end position="2776"/>
    </location>
</feature>
<accession>A0A8B9M739</accession>
<feature type="region of interest" description="Disordered" evidence="2">
    <location>
        <begin position="3011"/>
        <end position="3106"/>
    </location>
</feature>
<feature type="compositionally biased region" description="Low complexity" evidence="2">
    <location>
        <begin position="3567"/>
        <end position="3577"/>
    </location>
</feature>
<feature type="compositionally biased region" description="Low complexity" evidence="2">
    <location>
        <begin position="2675"/>
        <end position="2684"/>
    </location>
</feature>
<feature type="compositionally biased region" description="Low complexity" evidence="2">
    <location>
        <begin position="467"/>
        <end position="477"/>
    </location>
</feature>
<feature type="region of interest" description="Disordered" evidence="2">
    <location>
        <begin position="1"/>
        <end position="168"/>
    </location>
</feature>
<reference evidence="4" key="1">
    <citation type="submission" date="2025-08" db="UniProtKB">
        <authorList>
            <consortium name="Ensembl"/>
        </authorList>
    </citation>
    <scope>IDENTIFICATION</scope>
</reference>
<feature type="compositionally biased region" description="Low complexity" evidence="2">
    <location>
        <begin position="1313"/>
        <end position="1322"/>
    </location>
</feature>
<feature type="compositionally biased region" description="Basic and acidic residues" evidence="2">
    <location>
        <begin position="3310"/>
        <end position="3323"/>
    </location>
</feature>
<reference evidence="4" key="2">
    <citation type="submission" date="2025-09" db="UniProtKB">
        <authorList>
            <consortium name="Ensembl"/>
        </authorList>
    </citation>
    <scope>IDENTIFICATION</scope>
</reference>
<feature type="region of interest" description="Disordered" evidence="2">
    <location>
        <begin position="2825"/>
        <end position="2909"/>
    </location>
</feature>
<feature type="compositionally biased region" description="Polar residues" evidence="2">
    <location>
        <begin position="4030"/>
        <end position="4040"/>
    </location>
</feature>
<protein>
    <submittedName>
        <fullName evidence="4">Zinc finger protein 469</fullName>
    </submittedName>
</protein>
<name>A0A8B9M739_9AVES</name>
<feature type="compositionally biased region" description="Polar residues" evidence="2">
    <location>
        <begin position="441"/>
        <end position="460"/>
    </location>
</feature>
<feature type="compositionally biased region" description="Basic and acidic residues" evidence="2">
    <location>
        <begin position="1022"/>
        <end position="1032"/>
    </location>
</feature>
<feature type="compositionally biased region" description="Basic residues" evidence="2">
    <location>
        <begin position="2878"/>
        <end position="2888"/>
    </location>
</feature>
<feature type="region of interest" description="Disordered" evidence="2">
    <location>
        <begin position="3212"/>
        <end position="3237"/>
    </location>
</feature>
<feature type="compositionally biased region" description="Polar residues" evidence="2">
    <location>
        <begin position="615"/>
        <end position="624"/>
    </location>
</feature>
<dbReference type="GO" id="GO:0008270">
    <property type="term" value="F:zinc ion binding"/>
    <property type="evidence" value="ECO:0007669"/>
    <property type="project" value="UniProtKB-KW"/>
</dbReference>
<feature type="compositionally biased region" description="Polar residues" evidence="2">
    <location>
        <begin position="389"/>
        <end position="416"/>
    </location>
</feature>
<feature type="region of interest" description="Disordered" evidence="2">
    <location>
        <begin position="1147"/>
        <end position="1424"/>
    </location>
</feature>
<keyword evidence="1" id="KW-0862">Zinc</keyword>
<feature type="compositionally biased region" description="Basic and acidic residues" evidence="2">
    <location>
        <begin position="2848"/>
        <end position="2860"/>
    </location>
</feature>
<feature type="compositionally biased region" description="Basic and acidic residues" evidence="2">
    <location>
        <begin position="1220"/>
        <end position="1230"/>
    </location>
</feature>
<feature type="region of interest" description="Disordered" evidence="2">
    <location>
        <begin position="573"/>
        <end position="666"/>
    </location>
</feature>
<feature type="domain" description="C2H2-type" evidence="3">
    <location>
        <begin position="3395"/>
        <end position="3422"/>
    </location>
</feature>
<dbReference type="PROSITE" id="PS00028">
    <property type="entry name" value="ZINC_FINGER_C2H2_1"/>
    <property type="match status" value="6"/>
</dbReference>
<feature type="compositionally biased region" description="Polar residues" evidence="2">
    <location>
        <begin position="1383"/>
        <end position="1393"/>
    </location>
</feature>
<feature type="region of interest" description="Disordered" evidence="2">
    <location>
        <begin position="3723"/>
        <end position="3763"/>
    </location>
</feature>
<feature type="region of interest" description="Disordered" evidence="2">
    <location>
        <begin position="2641"/>
        <end position="2696"/>
    </location>
</feature>
<proteinExistence type="predicted"/>
<feature type="domain" description="C2H2-type" evidence="3">
    <location>
        <begin position="3601"/>
        <end position="3628"/>
    </location>
</feature>
<feature type="compositionally biased region" description="Basic and acidic residues" evidence="2">
    <location>
        <begin position="49"/>
        <end position="61"/>
    </location>
</feature>
<feature type="region of interest" description="Disordered" evidence="2">
    <location>
        <begin position="2217"/>
        <end position="2247"/>
    </location>
</feature>
<feature type="compositionally biased region" description="Basic residues" evidence="2">
    <location>
        <begin position="101"/>
        <end position="110"/>
    </location>
</feature>
<keyword evidence="1" id="KW-0863">Zinc-finger</keyword>
<dbReference type="PROSITE" id="PS50157">
    <property type="entry name" value="ZINC_FINGER_C2H2_2"/>
    <property type="match status" value="3"/>
</dbReference>
<feature type="compositionally biased region" description="Acidic residues" evidence="2">
    <location>
        <begin position="1182"/>
        <end position="1191"/>
    </location>
</feature>
<evidence type="ECO:0000313" key="5">
    <source>
        <dbReference type="Proteomes" id="UP000694541"/>
    </source>
</evidence>
<feature type="region of interest" description="Disordered" evidence="2">
    <location>
        <begin position="3357"/>
        <end position="3378"/>
    </location>
</feature>
<dbReference type="Ensembl" id="ENSANIT00000003855.1">
    <property type="protein sequence ID" value="ENSANIP00000003736.1"/>
    <property type="gene ID" value="ENSANIG00000002524.1"/>
</dbReference>
<feature type="compositionally biased region" description="Basic residues" evidence="2">
    <location>
        <begin position="4093"/>
        <end position="4107"/>
    </location>
</feature>
<feature type="compositionally biased region" description="Polar residues" evidence="2">
    <location>
        <begin position="1153"/>
        <end position="1163"/>
    </location>
</feature>
<dbReference type="InterPro" id="IPR039270">
    <property type="entry name" value="ZNF469"/>
</dbReference>
<feature type="compositionally biased region" description="Basic and acidic residues" evidence="2">
    <location>
        <begin position="16"/>
        <end position="36"/>
    </location>
</feature>
<feature type="region of interest" description="Disordered" evidence="2">
    <location>
        <begin position="3778"/>
        <end position="3803"/>
    </location>
</feature>
<feature type="compositionally biased region" description="Polar residues" evidence="2">
    <location>
        <begin position="4053"/>
        <end position="4070"/>
    </location>
</feature>
<feature type="compositionally biased region" description="Basic and acidic residues" evidence="2">
    <location>
        <begin position="1326"/>
        <end position="1341"/>
    </location>
</feature>
<feature type="compositionally biased region" description="Basic and acidic residues" evidence="2">
    <location>
        <begin position="2308"/>
        <end position="2318"/>
    </location>
</feature>
<feature type="compositionally biased region" description="Basic and acidic residues" evidence="2">
    <location>
        <begin position="4042"/>
        <end position="4052"/>
    </location>
</feature>
<feature type="region of interest" description="Disordered" evidence="2">
    <location>
        <begin position="855"/>
        <end position="891"/>
    </location>
</feature>
<evidence type="ECO:0000256" key="2">
    <source>
        <dbReference type="SAM" id="MobiDB-lite"/>
    </source>
</evidence>
<feature type="region of interest" description="Disordered" evidence="2">
    <location>
        <begin position="2283"/>
        <end position="2397"/>
    </location>
</feature>
<evidence type="ECO:0000256" key="1">
    <source>
        <dbReference type="PROSITE-ProRule" id="PRU00042"/>
    </source>
</evidence>
<feature type="region of interest" description="Disordered" evidence="2">
    <location>
        <begin position="4213"/>
        <end position="4245"/>
    </location>
</feature>
<feature type="compositionally biased region" description="Polar residues" evidence="2">
    <location>
        <begin position="1076"/>
        <end position="1088"/>
    </location>
</feature>
<dbReference type="InterPro" id="IPR013087">
    <property type="entry name" value="Znf_C2H2_type"/>
</dbReference>
<feature type="region of interest" description="Disordered" evidence="2">
    <location>
        <begin position="3944"/>
        <end position="4173"/>
    </location>
</feature>
<feature type="region of interest" description="Disordered" evidence="2">
    <location>
        <begin position="322"/>
        <end position="489"/>
    </location>
</feature>
<feature type="region of interest" description="Disordered" evidence="2">
    <location>
        <begin position="3517"/>
        <end position="3596"/>
    </location>
</feature>
<keyword evidence="5" id="KW-1185">Reference proteome</keyword>
<feature type="compositionally biased region" description="Basic and acidic residues" evidence="2">
    <location>
        <begin position="1980"/>
        <end position="2007"/>
    </location>
</feature>
<feature type="compositionally biased region" description="Pro residues" evidence="2">
    <location>
        <begin position="349"/>
        <end position="371"/>
    </location>
</feature>
<dbReference type="SMART" id="SM00355">
    <property type="entry name" value="ZnF_C2H2"/>
    <property type="match status" value="8"/>
</dbReference>
<feature type="region of interest" description="Disordered" evidence="2">
    <location>
        <begin position="2723"/>
        <end position="2779"/>
    </location>
</feature>
<dbReference type="Gene3D" id="3.30.160.60">
    <property type="entry name" value="Classic Zinc Finger"/>
    <property type="match status" value="2"/>
</dbReference>
<feature type="compositionally biased region" description="Basic and acidic residues" evidence="2">
    <location>
        <begin position="1860"/>
        <end position="1873"/>
    </location>
</feature>
<dbReference type="InterPro" id="IPR036236">
    <property type="entry name" value="Znf_C2H2_sf"/>
</dbReference>
<evidence type="ECO:0000259" key="3">
    <source>
        <dbReference type="PROSITE" id="PS50157"/>
    </source>
</evidence>